<name>A0A067ND44_PLEO1</name>
<reference evidence="2" key="1">
    <citation type="journal article" date="2014" name="Proc. Natl. Acad. Sci. U.S.A.">
        <title>Extensive sampling of basidiomycete genomes demonstrates inadequacy of the white-rot/brown-rot paradigm for wood decay fungi.</title>
        <authorList>
            <person name="Riley R."/>
            <person name="Salamov A.A."/>
            <person name="Brown D.W."/>
            <person name="Nagy L.G."/>
            <person name="Floudas D."/>
            <person name="Held B.W."/>
            <person name="Levasseur A."/>
            <person name="Lombard V."/>
            <person name="Morin E."/>
            <person name="Otillar R."/>
            <person name="Lindquist E.A."/>
            <person name="Sun H."/>
            <person name="LaButti K.M."/>
            <person name="Schmutz J."/>
            <person name="Jabbour D."/>
            <person name="Luo H."/>
            <person name="Baker S.E."/>
            <person name="Pisabarro A.G."/>
            <person name="Walton J.D."/>
            <person name="Blanchette R.A."/>
            <person name="Henrissat B."/>
            <person name="Martin F."/>
            <person name="Cullen D."/>
            <person name="Hibbett D.S."/>
            <person name="Grigoriev I.V."/>
        </authorList>
    </citation>
    <scope>NUCLEOTIDE SEQUENCE [LARGE SCALE GENOMIC DNA]</scope>
    <source>
        <strain evidence="2">PC15</strain>
    </source>
</reference>
<dbReference type="HOGENOM" id="CLU_1960488_0_0_1"/>
<accession>A0A067ND44</accession>
<gene>
    <name evidence="1" type="ORF">PLEOSDRAFT_1107781</name>
</gene>
<dbReference type="Proteomes" id="UP000027073">
    <property type="component" value="Unassembled WGS sequence"/>
</dbReference>
<evidence type="ECO:0000313" key="2">
    <source>
        <dbReference type="Proteomes" id="UP000027073"/>
    </source>
</evidence>
<organism evidence="1 2">
    <name type="scientific">Pleurotus ostreatus (strain PC15)</name>
    <name type="common">Oyster mushroom</name>
    <dbReference type="NCBI Taxonomy" id="1137138"/>
    <lineage>
        <taxon>Eukaryota</taxon>
        <taxon>Fungi</taxon>
        <taxon>Dikarya</taxon>
        <taxon>Basidiomycota</taxon>
        <taxon>Agaricomycotina</taxon>
        <taxon>Agaricomycetes</taxon>
        <taxon>Agaricomycetidae</taxon>
        <taxon>Agaricales</taxon>
        <taxon>Pleurotineae</taxon>
        <taxon>Pleurotaceae</taxon>
        <taxon>Pleurotus</taxon>
    </lineage>
</organism>
<protein>
    <submittedName>
        <fullName evidence="1">Uncharacterized protein</fullName>
    </submittedName>
</protein>
<sequence length="128" mass="14282">MSLQGLELQHFSARTPSAISLKSINPLAIYVHPIDDPYGKPMRKPKPEALEPQSRYMCPPDIDNSIAWAFCIVHDLGYFNQPDKVALVNNPIHVDMSPRVVDLPAVPLPNTDPRVIAANVIEIIKYLT</sequence>
<dbReference type="InParanoid" id="A0A067ND44"/>
<evidence type="ECO:0000313" key="1">
    <source>
        <dbReference type="EMBL" id="KDQ24855.1"/>
    </source>
</evidence>
<proteinExistence type="predicted"/>
<dbReference type="EMBL" id="KL198011">
    <property type="protein sequence ID" value="KDQ24855.1"/>
    <property type="molecule type" value="Genomic_DNA"/>
</dbReference>
<dbReference type="VEuPathDB" id="FungiDB:PLEOSDRAFT_1107781"/>
<dbReference type="AlphaFoldDB" id="A0A067ND44"/>